<dbReference type="AlphaFoldDB" id="A0AAV9ZEP2"/>
<dbReference type="PROSITE" id="PS50114">
    <property type="entry name" value="GATA_ZN_FINGER_2"/>
    <property type="match status" value="1"/>
</dbReference>
<keyword evidence="1" id="KW-0863">Zinc-finger</keyword>
<feature type="region of interest" description="Disordered" evidence="2">
    <location>
        <begin position="330"/>
        <end position="377"/>
    </location>
</feature>
<keyword evidence="1" id="KW-0479">Metal-binding</keyword>
<feature type="region of interest" description="Disordered" evidence="2">
    <location>
        <begin position="78"/>
        <end position="101"/>
    </location>
</feature>
<feature type="compositionally biased region" description="Polar residues" evidence="2">
    <location>
        <begin position="350"/>
        <end position="375"/>
    </location>
</feature>
<gene>
    <name evidence="4" type="ORF">R3P38DRAFT_3120036</name>
</gene>
<dbReference type="GO" id="GO:0006355">
    <property type="term" value="P:regulation of DNA-templated transcription"/>
    <property type="evidence" value="ECO:0007669"/>
    <property type="project" value="InterPro"/>
</dbReference>
<feature type="domain" description="GATA-type" evidence="3">
    <location>
        <begin position="376"/>
        <end position="408"/>
    </location>
</feature>
<keyword evidence="5" id="KW-1185">Reference proteome</keyword>
<organism evidence="4 5">
    <name type="scientific">Favolaschia claudopus</name>
    <dbReference type="NCBI Taxonomy" id="2862362"/>
    <lineage>
        <taxon>Eukaryota</taxon>
        <taxon>Fungi</taxon>
        <taxon>Dikarya</taxon>
        <taxon>Basidiomycota</taxon>
        <taxon>Agaricomycotina</taxon>
        <taxon>Agaricomycetes</taxon>
        <taxon>Agaricomycetidae</taxon>
        <taxon>Agaricales</taxon>
        <taxon>Marasmiineae</taxon>
        <taxon>Mycenaceae</taxon>
        <taxon>Favolaschia</taxon>
    </lineage>
</organism>
<evidence type="ECO:0000256" key="1">
    <source>
        <dbReference type="PROSITE-ProRule" id="PRU00094"/>
    </source>
</evidence>
<dbReference type="InterPro" id="IPR000679">
    <property type="entry name" value="Znf_GATA"/>
</dbReference>
<keyword evidence="1" id="KW-0862">Zinc</keyword>
<evidence type="ECO:0000259" key="3">
    <source>
        <dbReference type="PROSITE" id="PS50114"/>
    </source>
</evidence>
<accession>A0AAV9ZEP2</accession>
<sequence length="431" mass="47333">MTHKRCDEFAHVTVTRGGLILTRYDAGTHIFPFVEMLLCFQNHINNTRVYIAGESMTDQNPSDLTVGFDTHELLISPSTPLTSSDSESWSSHFPSSPTSDATTAASGISPFYEHPDDAAGSLVHIVSPALRLDSSYGQYLPPPPLFSSFDDANTESFEVSRFHAGLLPAYTADASFSDACVPYAPDFEQDSLAISHPDAVVVDSLGYSIGWRQNWFDPAGNVLPRVSNCPLQSLDPNASHFTHPIDAIDSSPQYSSSLVPYQPSFRISGDMSEAQSSTKFETGMSPIYQQYDENIEPHMTRYLGASSLHASRLQWHDADPIINSTAELTHISSPSSLSESQYSHDLDGTGTPNTQQECTESSPASLENYDQQGQSRGEIERCADCGTTSSFMWFRHPETQARLCDVCGHGVLILTGYRRVFTAEREPCSNV</sequence>
<protein>
    <recommendedName>
        <fullName evidence="3">GATA-type domain-containing protein</fullName>
    </recommendedName>
</protein>
<dbReference type="SUPFAM" id="SSF57716">
    <property type="entry name" value="Glucocorticoid receptor-like (DNA-binding domain)"/>
    <property type="match status" value="1"/>
</dbReference>
<dbReference type="GO" id="GO:0008270">
    <property type="term" value="F:zinc ion binding"/>
    <property type="evidence" value="ECO:0007669"/>
    <property type="project" value="UniProtKB-KW"/>
</dbReference>
<evidence type="ECO:0000256" key="2">
    <source>
        <dbReference type="SAM" id="MobiDB-lite"/>
    </source>
</evidence>
<proteinExistence type="predicted"/>
<comment type="caution">
    <text evidence="4">The sequence shown here is derived from an EMBL/GenBank/DDBJ whole genome shotgun (WGS) entry which is preliminary data.</text>
</comment>
<evidence type="ECO:0000313" key="5">
    <source>
        <dbReference type="Proteomes" id="UP001362999"/>
    </source>
</evidence>
<feature type="non-terminal residue" evidence="4">
    <location>
        <position position="431"/>
    </location>
</feature>
<reference evidence="4 5" key="1">
    <citation type="journal article" date="2024" name="J Genomics">
        <title>Draft genome sequencing and assembly of Favolaschia claudopus CIRM-BRFM 2984 isolated from oak limbs.</title>
        <authorList>
            <person name="Navarro D."/>
            <person name="Drula E."/>
            <person name="Chaduli D."/>
            <person name="Cazenave R."/>
            <person name="Ahrendt S."/>
            <person name="Wang J."/>
            <person name="Lipzen A."/>
            <person name="Daum C."/>
            <person name="Barry K."/>
            <person name="Grigoriev I.V."/>
            <person name="Favel A."/>
            <person name="Rosso M.N."/>
            <person name="Martin F."/>
        </authorList>
    </citation>
    <scope>NUCLEOTIDE SEQUENCE [LARGE SCALE GENOMIC DNA]</scope>
    <source>
        <strain evidence="4 5">CIRM-BRFM 2984</strain>
    </source>
</reference>
<feature type="compositionally biased region" description="Low complexity" evidence="2">
    <location>
        <begin position="332"/>
        <end position="341"/>
    </location>
</feature>
<dbReference type="EMBL" id="JAWWNJ010000161">
    <property type="protein sequence ID" value="KAK6978225.1"/>
    <property type="molecule type" value="Genomic_DNA"/>
</dbReference>
<dbReference type="GO" id="GO:0043565">
    <property type="term" value="F:sequence-specific DNA binding"/>
    <property type="evidence" value="ECO:0007669"/>
    <property type="project" value="InterPro"/>
</dbReference>
<name>A0AAV9ZEP2_9AGAR</name>
<evidence type="ECO:0000313" key="4">
    <source>
        <dbReference type="EMBL" id="KAK6978225.1"/>
    </source>
</evidence>
<dbReference type="Proteomes" id="UP001362999">
    <property type="component" value="Unassembled WGS sequence"/>
</dbReference>